<dbReference type="PANTHER" id="PTHR31874:SF1">
    <property type="entry name" value="ZINC FINGER PROTEIN CONSTANS-LIKE 6"/>
    <property type="match status" value="1"/>
</dbReference>
<dbReference type="OrthoDB" id="153872at2759"/>
<comment type="caution">
    <text evidence="2">The sequence shown here is derived from an EMBL/GenBank/DDBJ whole genome shotgun (WGS) entry which is preliminary data.</text>
</comment>
<dbReference type="EMBL" id="JYDL01000620">
    <property type="protein sequence ID" value="KRX12221.1"/>
    <property type="molecule type" value="Genomic_DNA"/>
</dbReference>
<keyword evidence="3" id="KW-1185">Reference proteome</keyword>
<dbReference type="PANTHER" id="PTHR31874">
    <property type="entry name" value="CCT MOTIF FAMILY PROTEIN, EXPRESSED"/>
    <property type="match status" value="1"/>
</dbReference>
<feature type="compositionally biased region" description="Basic and acidic residues" evidence="1">
    <location>
        <begin position="73"/>
        <end position="93"/>
    </location>
</feature>
<dbReference type="InterPro" id="IPR052453">
    <property type="entry name" value="CONSTANS-like_ZF"/>
</dbReference>
<feature type="region of interest" description="Disordered" evidence="1">
    <location>
        <begin position="58"/>
        <end position="93"/>
    </location>
</feature>
<dbReference type="STRING" id="6336.A0A0V0RCH1"/>
<sequence length="180" mass="20752">MEGLGLMDCHEKESTTTEEGTTERVKVEDEEDAYMACQAETEIDLMREPFVLNFEDYDSPASWAEDEEEEEEDHKLGVRMSHSETKSSSQEHKSCKKRKIFLRLDYDEVITKWDSQSNGSPFAFGDRPDIDSDCLLDFMGTASGAELLHYPYGDLNRVQRKEEDEAVLEENKIRSQETEC</sequence>
<evidence type="ECO:0000256" key="1">
    <source>
        <dbReference type="SAM" id="MobiDB-lite"/>
    </source>
</evidence>
<proteinExistence type="predicted"/>
<reference evidence="2 3" key="1">
    <citation type="submission" date="2015-01" db="EMBL/GenBank/DDBJ databases">
        <title>Evolution of Trichinella species and genotypes.</title>
        <authorList>
            <person name="Korhonen P.K."/>
            <person name="Edoardo P."/>
            <person name="Giuseppe L.R."/>
            <person name="Gasser R.B."/>
        </authorList>
    </citation>
    <scope>NUCLEOTIDE SEQUENCE [LARGE SCALE GENOMIC DNA]</scope>
    <source>
        <strain evidence="2">ISS37</strain>
    </source>
</reference>
<accession>A0A0V0RCH1</accession>
<organism evidence="2 3">
    <name type="scientific">Trichinella nelsoni</name>
    <dbReference type="NCBI Taxonomy" id="6336"/>
    <lineage>
        <taxon>Eukaryota</taxon>
        <taxon>Metazoa</taxon>
        <taxon>Ecdysozoa</taxon>
        <taxon>Nematoda</taxon>
        <taxon>Enoplea</taxon>
        <taxon>Dorylaimia</taxon>
        <taxon>Trichinellida</taxon>
        <taxon>Trichinellidae</taxon>
        <taxon>Trichinella</taxon>
    </lineage>
</organism>
<name>A0A0V0RCH1_9BILA</name>
<evidence type="ECO:0000313" key="3">
    <source>
        <dbReference type="Proteomes" id="UP000054630"/>
    </source>
</evidence>
<dbReference type="AlphaFoldDB" id="A0A0V0RCH1"/>
<gene>
    <name evidence="2" type="ORF">T07_3893</name>
</gene>
<evidence type="ECO:0000313" key="2">
    <source>
        <dbReference type="EMBL" id="KRX12221.1"/>
    </source>
</evidence>
<dbReference type="Proteomes" id="UP000054630">
    <property type="component" value="Unassembled WGS sequence"/>
</dbReference>
<feature type="compositionally biased region" description="Basic and acidic residues" evidence="1">
    <location>
        <begin position="8"/>
        <end position="25"/>
    </location>
</feature>
<dbReference type="GO" id="GO:0006355">
    <property type="term" value="P:regulation of DNA-templated transcription"/>
    <property type="evidence" value="ECO:0007669"/>
    <property type="project" value="TreeGrafter"/>
</dbReference>
<dbReference type="GO" id="GO:0005634">
    <property type="term" value="C:nucleus"/>
    <property type="evidence" value="ECO:0007669"/>
    <property type="project" value="TreeGrafter"/>
</dbReference>
<protein>
    <submittedName>
        <fullName evidence="2">Uncharacterized protein</fullName>
    </submittedName>
</protein>
<feature type="region of interest" description="Disordered" evidence="1">
    <location>
        <begin position="1"/>
        <end position="25"/>
    </location>
</feature>